<name>A0A0G4PSI3_PENC3</name>
<protein>
    <submittedName>
        <fullName evidence="1">Str. FM013</fullName>
    </submittedName>
</protein>
<dbReference type="Proteomes" id="UP000053732">
    <property type="component" value="Unassembled WGS sequence"/>
</dbReference>
<accession>A0A0G4PSI3</accession>
<evidence type="ECO:0000313" key="1">
    <source>
        <dbReference type="EMBL" id="CRL29347.1"/>
    </source>
</evidence>
<keyword evidence="2" id="KW-1185">Reference proteome</keyword>
<gene>
    <name evidence="1" type="ORF">PCAMFM013_S035g000042</name>
</gene>
<reference evidence="1 2" key="1">
    <citation type="journal article" date="2014" name="Nat. Commun.">
        <title>Multiple recent horizontal transfers of a large genomic region in cheese making fungi.</title>
        <authorList>
            <person name="Cheeseman K."/>
            <person name="Ropars J."/>
            <person name="Renault P."/>
            <person name="Dupont J."/>
            <person name="Gouzy J."/>
            <person name="Branca A."/>
            <person name="Abraham A.L."/>
            <person name="Ceppi M."/>
            <person name="Conseiller E."/>
            <person name="Debuchy R."/>
            <person name="Malagnac F."/>
            <person name="Goarin A."/>
            <person name="Silar P."/>
            <person name="Lacoste S."/>
            <person name="Sallet E."/>
            <person name="Bensimon A."/>
            <person name="Giraud T."/>
            <person name="Brygoo Y."/>
        </authorList>
    </citation>
    <scope>NUCLEOTIDE SEQUENCE [LARGE SCALE GENOMIC DNA]</scope>
    <source>
        <strain evidence="2">FM 013</strain>
    </source>
</reference>
<organism evidence="1 2">
    <name type="scientific">Penicillium camemberti (strain FM 013)</name>
    <dbReference type="NCBI Taxonomy" id="1429867"/>
    <lineage>
        <taxon>Eukaryota</taxon>
        <taxon>Fungi</taxon>
        <taxon>Dikarya</taxon>
        <taxon>Ascomycota</taxon>
        <taxon>Pezizomycotina</taxon>
        <taxon>Eurotiomycetes</taxon>
        <taxon>Eurotiomycetidae</taxon>
        <taxon>Eurotiales</taxon>
        <taxon>Aspergillaceae</taxon>
        <taxon>Penicillium</taxon>
    </lineage>
</organism>
<dbReference type="AlphaFoldDB" id="A0A0G4PSI3"/>
<dbReference type="EMBL" id="HG793168">
    <property type="protein sequence ID" value="CRL29347.1"/>
    <property type="molecule type" value="Genomic_DNA"/>
</dbReference>
<sequence length="537" mass="60098">MACVAILVSSRNQLASFLQQCEDSPQQNAFSPRIPRGYRVRQKESFVLGRVLKMTCTLSADYIRDWTGFQPLQEPVGNYLCVFVLGWSYILSARMVALRRTTTDDKVVYINNHAQWGRLQGTEASNYLDLDIGSNDVAEVRWWAAILAEGRGWKATLTRDGKQYYPPWECHLDGSLFRLWHCVHIPPSTSVFEPPSAADAHEYLCNFAQLHDAFDQLIGAFAATITLPSHNRFGASITLPKPINRPRLGRNTESIYTTQIPTTTELPHFMALSCTSGLVASRLLASFWEPDIPCNLASQWLTPMREAASPFIHSKNIHPIIIAMSQHRPNIASIWLGSAITGLLPRVFEVSRSFLPTVCSEAAVWTSSPQSFMDPQYHHMAPVKNIDGLDMIPREDEFRLLFITDEDSQAYGNPPISPYPPFGLVNVQNTSLGVRLHLPCDHRPEYHSWEWVCENGKGLSDFGMSYGLKLPKATSIVDILPSASIVTAITIPPVSGASLVQPITDQEFDESVSEIATRNLFSWTFFAEGVRAEEKVL</sequence>
<evidence type="ECO:0000313" key="2">
    <source>
        <dbReference type="Proteomes" id="UP000053732"/>
    </source>
</evidence>
<proteinExistence type="predicted"/>